<evidence type="ECO:0000313" key="2">
    <source>
        <dbReference type="Proteomes" id="UP000239047"/>
    </source>
</evidence>
<accession>A0A2S5G9E4</accession>
<dbReference type="AlphaFoldDB" id="A0A2S5G9E4"/>
<evidence type="ECO:0000313" key="1">
    <source>
        <dbReference type="EMBL" id="PPA69543.1"/>
    </source>
</evidence>
<dbReference type="EMBL" id="PREZ01000005">
    <property type="protein sequence ID" value="PPA69543.1"/>
    <property type="molecule type" value="Genomic_DNA"/>
</dbReference>
<proteinExistence type="predicted"/>
<reference evidence="1 2" key="1">
    <citation type="submission" date="2018-02" db="EMBL/GenBank/DDBJ databases">
        <title>Jeotgalibacillus proteolyticum sp. nov. a protease producing bacterium isolated from ocean sediments of Laizhou Bay.</title>
        <authorList>
            <person name="Li Y."/>
        </authorList>
    </citation>
    <scope>NUCLEOTIDE SEQUENCE [LARGE SCALE GENOMIC DNA]</scope>
    <source>
        <strain evidence="1 2">22-7</strain>
    </source>
</reference>
<organism evidence="1 2">
    <name type="scientific">Jeotgalibacillus proteolyticus</name>
    <dbReference type="NCBI Taxonomy" id="2082395"/>
    <lineage>
        <taxon>Bacteria</taxon>
        <taxon>Bacillati</taxon>
        <taxon>Bacillota</taxon>
        <taxon>Bacilli</taxon>
        <taxon>Bacillales</taxon>
        <taxon>Caryophanaceae</taxon>
        <taxon>Jeotgalibacillus</taxon>
    </lineage>
</organism>
<sequence length="164" mass="19058">MSEFHPEKENFALVRTDSVSFIRNSTVYTYTVQDVHSFEKLMSELVYGEILIGFEGKKNAGIEKEAKGPTESIEITPLNRSRTYTEMVFRKEELNRDVDFIHTLYVLAEVNEFVFIVLDPIRNKQYYDAGSGKLKVCAEGKNETIIWFEYDAKQLYFVKNEGVQ</sequence>
<keyword evidence="2" id="KW-1185">Reference proteome</keyword>
<gene>
    <name evidence="1" type="ORF">C4B60_13425</name>
</gene>
<name>A0A2S5G9E4_9BACL</name>
<dbReference type="Proteomes" id="UP000239047">
    <property type="component" value="Unassembled WGS sequence"/>
</dbReference>
<dbReference type="RefSeq" id="WP_104058536.1">
    <property type="nucleotide sequence ID" value="NZ_PREZ01000005.1"/>
</dbReference>
<comment type="caution">
    <text evidence="1">The sequence shown here is derived from an EMBL/GenBank/DDBJ whole genome shotgun (WGS) entry which is preliminary data.</text>
</comment>
<protein>
    <submittedName>
        <fullName evidence="1">Uncharacterized protein</fullName>
    </submittedName>
</protein>
<dbReference type="OrthoDB" id="2891593at2"/>